<accession>A0A0D9YVW9</accession>
<sequence>MTKLREEEVEVPMKLPLHRCLLCFLTITSRTMATAGACCSRYLDAATRRAQVRGAAVMAIQLLHRAPQSSPISRSEKWGN</sequence>
<proteinExistence type="predicted"/>
<dbReference type="HOGENOM" id="CLU_2593678_0_0_1"/>
<organism evidence="1">
    <name type="scientific">Oryza glumipatula</name>
    <dbReference type="NCBI Taxonomy" id="40148"/>
    <lineage>
        <taxon>Eukaryota</taxon>
        <taxon>Viridiplantae</taxon>
        <taxon>Streptophyta</taxon>
        <taxon>Embryophyta</taxon>
        <taxon>Tracheophyta</taxon>
        <taxon>Spermatophyta</taxon>
        <taxon>Magnoliopsida</taxon>
        <taxon>Liliopsida</taxon>
        <taxon>Poales</taxon>
        <taxon>Poaceae</taxon>
        <taxon>BOP clade</taxon>
        <taxon>Oryzoideae</taxon>
        <taxon>Oryzeae</taxon>
        <taxon>Oryzinae</taxon>
        <taxon>Oryza</taxon>
    </lineage>
</organism>
<keyword evidence="2" id="KW-1185">Reference proteome</keyword>
<dbReference type="EnsemblPlants" id="OGLUM02G27030.1">
    <property type="protein sequence ID" value="OGLUM02G27030.1"/>
    <property type="gene ID" value="OGLUM02G27030"/>
</dbReference>
<reference evidence="1" key="2">
    <citation type="submission" date="2018-05" db="EMBL/GenBank/DDBJ databases">
        <title>OgluRS3 (Oryza glumaepatula Reference Sequence Version 3).</title>
        <authorList>
            <person name="Zhang J."/>
            <person name="Kudrna D."/>
            <person name="Lee S."/>
            <person name="Talag J."/>
            <person name="Welchert J."/>
            <person name="Wing R.A."/>
        </authorList>
    </citation>
    <scope>NUCLEOTIDE SEQUENCE [LARGE SCALE GENOMIC DNA]</scope>
</reference>
<dbReference type="Gramene" id="OGLUM02G27030.1">
    <property type="protein sequence ID" value="OGLUM02G27030.1"/>
    <property type="gene ID" value="OGLUM02G27030"/>
</dbReference>
<protein>
    <submittedName>
        <fullName evidence="1">Uncharacterized protein</fullName>
    </submittedName>
</protein>
<evidence type="ECO:0000313" key="2">
    <source>
        <dbReference type="Proteomes" id="UP000026961"/>
    </source>
</evidence>
<dbReference type="AlphaFoldDB" id="A0A0D9YVW9"/>
<dbReference type="Proteomes" id="UP000026961">
    <property type="component" value="Chromosome 2"/>
</dbReference>
<evidence type="ECO:0000313" key="1">
    <source>
        <dbReference type="EnsemblPlants" id="OGLUM02G27030.1"/>
    </source>
</evidence>
<reference evidence="1" key="1">
    <citation type="submission" date="2015-04" db="UniProtKB">
        <authorList>
            <consortium name="EnsemblPlants"/>
        </authorList>
    </citation>
    <scope>IDENTIFICATION</scope>
</reference>
<name>A0A0D9YVW9_9ORYZ</name>